<feature type="compositionally biased region" description="Polar residues" evidence="1">
    <location>
        <begin position="101"/>
        <end position="111"/>
    </location>
</feature>
<feature type="compositionally biased region" description="Low complexity" evidence="1">
    <location>
        <begin position="16"/>
        <end position="31"/>
    </location>
</feature>
<gene>
    <name evidence="2" type="ORF">B0A48_03226</name>
</gene>
<feature type="region of interest" description="Disordered" evidence="1">
    <location>
        <begin position="1"/>
        <end position="78"/>
    </location>
</feature>
<feature type="region of interest" description="Disordered" evidence="1">
    <location>
        <begin position="96"/>
        <end position="164"/>
    </location>
</feature>
<comment type="caution">
    <text evidence="2">The sequence shown here is derived from an EMBL/GenBank/DDBJ whole genome shotgun (WGS) entry which is preliminary data.</text>
</comment>
<feature type="compositionally biased region" description="Polar residues" evidence="1">
    <location>
        <begin position="51"/>
        <end position="76"/>
    </location>
</feature>
<sequence length="307" mass="32816">MNQLDYQQPFHPGPFAQQSPAPQAYHPHQPATTHQGTAISQGFRYPGNAGASLSSGPPQGFDSNSGLHQNAQSAAYTSAPTSHSVTAVAAAPVVQQHQASLRQSSSPQTRHSPYAGAEGQQQFSNKQPSPPVKYPMAAPPLPHTPGANSSHSPRTPQSPSSQALEHRRIELLLDINLDLLQEINNLQAQGKGGATSPQHQAQLRAGGLSDTMAAEEYVQCLRRVQANLAYLAPRADVQQLQKAPPGPAHMTPPPHMPQLQAKYDLLREAFPDWIGHDMRTAFTAGSPAIGQTKMMNGNAQMQASARA</sequence>
<evidence type="ECO:0000256" key="1">
    <source>
        <dbReference type="SAM" id="MobiDB-lite"/>
    </source>
</evidence>
<dbReference type="AlphaFoldDB" id="A0A1V8TJE7"/>
<dbReference type="InParanoid" id="A0A1V8TJE7"/>
<protein>
    <submittedName>
        <fullName evidence="2">Uncharacterized protein</fullName>
    </submittedName>
</protein>
<dbReference type="EMBL" id="NAJO01000006">
    <property type="protein sequence ID" value="OQO11499.1"/>
    <property type="molecule type" value="Genomic_DNA"/>
</dbReference>
<dbReference type="Proteomes" id="UP000192596">
    <property type="component" value="Unassembled WGS sequence"/>
</dbReference>
<organism evidence="2 3">
    <name type="scientific">Cryoendolithus antarcticus</name>
    <dbReference type="NCBI Taxonomy" id="1507870"/>
    <lineage>
        <taxon>Eukaryota</taxon>
        <taxon>Fungi</taxon>
        <taxon>Dikarya</taxon>
        <taxon>Ascomycota</taxon>
        <taxon>Pezizomycotina</taxon>
        <taxon>Dothideomycetes</taxon>
        <taxon>Dothideomycetidae</taxon>
        <taxon>Cladosporiales</taxon>
        <taxon>Cladosporiaceae</taxon>
        <taxon>Cryoendolithus</taxon>
    </lineage>
</organism>
<evidence type="ECO:0000313" key="2">
    <source>
        <dbReference type="EMBL" id="OQO11499.1"/>
    </source>
</evidence>
<accession>A0A1V8TJE7</accession>
<reference evidence="3" key="1">
    <citation type="submission" date="2017-03" db="EMBL/GenBank/DDBJ databases">
        <title>Genomes of endolithic fungi from Antarctica.</title>
        <authorList>
            <person name="Coleine C."/>
            <person name="Masonjones S."/>
            <person name="Stajich J.E."/>
        </authorList>
    </citation>
    <scope>NUCLEOTIDE SEQUENCE [LARGE SCALE GENOMIC DNA]</scope>
    <source>
        <strain evidence="3">CCFEE 5527</strain>
    </source>
</reference>
<dbReference type="OrthoDB" id="2530523at2759"/>
<proteinExistence type="predicted"/>
<feature type="compositionally biased region" description="Pro residues" evidence="1">
    <location>
        <begin position="128"/>
        <end position="143"/>
    </location>
</feature>
<feature type="compositionally biased region" description="Polar residues" evidence="1">
    <location>
        <begin position="146"/>
        <end position="163"/>
    </location>
</feature>
<dbReference type="STRING" id="1507870.A0A1V8TJE7"/>
<keyword evidence="3" id="KW-1185">Reference proteome</keyword>
<name>A0A1V8TJE7_9PEZI</name>
<evidence type="ECO:0000313" key="3">
    <source>
        <dbReference type="Proteomes" id="UP000192596"/>
    </source>
</evidence>